<gene>
    <name evidence="3" type="ORF">H1W37_06235</name>
</gene>
<dbReference type="AlphaFoldDB" id="A0A838XIR5"/>
<comment type="caution">
    <text evidence="3">The sequence shown here is derived from an EMBL/GenBank/DDBJ whole genome shotgun (WGS) entry which is preliminary data.</text>
</comment>
<dbReference type="GO" id="GO:0000731">
    <property type="term" value="P:DNA synthesis involved in DNA repair"/>
    <property type="evidence" value="ECO:0007669"/>
    <property type="project" value="TreeGrafter"/>
</dbReference>
<dbReference type="Proteomes" id="UP000559404">
    <property type="component" value="Unassembled WGS sequence"/>
</dbReference>
<evidence type="ECO:0000259" key="1">
    <source>
        <dbReference type="Pfam" id="PF13175"/>
    </source>
</evidence>
<dbReference type="Pfam" id="PF13304">
    <property type="entry name" value="AAA_21"/>
    <property type="match status" value="1"/>
</dbReference>
<dbReference type="GO" id="GO:0005524">
    <property type="term" value="F:ATP binding"/>
    <property type="evidence" value="ECO:0007669"/>
    <property type="project" value="InterPro"/>
</dbReference>
<dbReference type="PANTHER" id="PTHR32182:SF25">
    <property type="entry name" value="SLR1056 PROTEIN"/>
    <property type="match status" value="1"/>
</dbReference>
<dbReference type="GO" id="GO:0006302">
    <property type="term" value="P:double-strand break repair"/>
    <property type="evidence" value="ECO:0007669"/>
    <property type="project" value="TreeGrafter"/>
</dbReference>
<dbReference type="InterPro" id="IPR027417">
    <property type="entry name" value="P-loop_NTPase"/>
</dbReference>
<organism evidence="3 4">
    <name type="scientific">Stappia taiwanensis</name>
    <dbReference type="NCBI Taxonomy" id="992267"/>
    <lineage>
        <taxon>Bacteria</taxon>
        <taxon>Pseudomonadati</taxon>
        <taxon>Pseudomonadota</taxon>
        <taxon>Alphaproteobacteria</taxon>
        <taxon>Hyphomicrobiales</taxon>
        <taxon>Stappiaceae</taxon>
        <taxon>Stappia</taxon>
    </lineage>
</organism>
<keyword evidence="4" id="KW-1185">Reference proteome</keyword>
<dbReference type="EMBL" id="JACEON010000004">
    <property type="protein sequence ID" value="MBA4611239.1"/>
    <property type="molecule type" value="Genomic_DNA"/>
</dbReference>
<sequence length="371" mass="40342">MSLPPLSFISIENYRSVRALHCPVGALNVFVGRNGTGKTNLYRALSLLQQAAHGRITRAIAEEGGVESVLWAGERKRAPVQLRLSARLGDLTYAIAIGLPVKGSDAALPLEPLVKEEKLTLAAGRREVALMHRAGPTAWLRTAGGERLTYDNELLGSETALFAFRDGARFPELDILRRTLTDWRFYHGFRTDAASPLRRPALALTTPTLAADGADLAAVLATLWQVREDPTDIRNAVADAFPGSDLDVFIEEAQCAFAMRFPDLQRPFAAHELSDGTLNYLALIGALLAYRLPAFIALNEPEASLHPDLLEPLARVVARASERAQIWIVTHSQEFAGHLARHAGAVPRVIHKTGGATGIEGLKITGEFIED</sequence>
<dbReference type="InterPro" id="IPR003959">
    <property type="entry name" value="ATPase_AAA_core"/>
</dbReference>
<dbReference type="RefSeq" id="WP_181759429.1">
    <property type="nucleotide sequence ID" value="NZ_BMCR01000002.1"/>
</dbReference>
<reference evidence="3 4" key="1">
    <citation type="submission" date="2020-07" db="EMBL/GenBank/DDBJ databases">
        <authorList>
            <person name="Li M."/>
        </authorList>
    </citation>
    <scope>NUCLEOTIDE SEQUENCE [LARGE SCALE GENOMIC DNA]</scope>
    <source>
        <strain evidence="3 4">DSM 23284</strain>
    </source>
</reference>
<name>A0A838XIR5_9HYPH</name>
<evidence type="ECO:0000313" key="4">
    <source>
        <dbReference type="Proteomes" id="UP000559404"/>
    </source>
</evidence>
<dbReference type="InterPro" id="IPR014555">
    <property type="entry name" value="RecF-like"/>
</dbReference>
<dbReference type="GO" id="GO:0016887">
    <property type="term" value="F:ATP hydrolysis activity"/>
    <property type="evidence" value="ECO:0007669"/>
    <property type="project" value="InterPro"/>
</dbReference>
<reference evidence="3 4" key="2">
    <citation type="submission" date="2020-08" db="EMBL/GenBank/DDBJ databases">
        <title>Stappia taiwanensis sp. nov., isolated from a coastal thermal spring.</title>
        <authorList>
            <person name="Kampfer P."/>
        </authorList>
    </citation>
    <scope>NUCLEOTIDE SEQUENCE [LARGE SCALE GENOMIC DNA]</scope>
    <source>
        <strain evidence="3 4">DSM 23284</strain>
    </source>
</reference>
<dbReference type="PANTHER" id="PTHR32182">
    <property type="entry name" value="DNA REPLICATION AND REPAIR PROTEIN RECF"/>
    <property type="match status" value="1"/>
</dbReference>
<feature type="domain" description="Endonuclease GajA/Old nuclease/RecF-like AAA" evidence="1">
    <location>
        <begin position="6"/>
        <end position="50"/>
    </location>
</feature>
<evidence type="ECO:0000259" key="2">
    <source>
        <dbReference type="Pfam" id="PF13304"/>
    </source>
</evidence>
<dbReference type="SUPFAM" id="SSF52540">
    <property type="entry name" value="P-loop containing nucleoside triphosphate hydrolases"/>
    <property type="match status" value="1"/>
</dbReference>
<proteinExistence type="predicted"/>
<dbReference type="Pfam" id="PF13175">
    <property type="entry name" value="AAA_15"/>
    <property type="match status" value="1"/>
</dbReference>
<feature type="domain" description="ATPase AAA-type core" evidence="2">
    <location>
        <begin position="207"/>
        <end position="334"/>
    </location>
</feature>
<dbReference type="InterPro" id="IPR041685">
    <property type="entry name" value="AAA_GajA/Old/RecF-like"/>
</dbReference>
<dbReference type="Gene3D" id="3.40.50.300">
    <property type="entry name" value="P-loop containing nucleotide triphosphate hydrolases"/>
    <property type="match status" value="2"/>
</dbReference>
<evidence type="ECO:0000313" key="3">
    <source>
        <dbReference type="EMBL" id="MBA4611239.1"/>
    </source>
</evidence>
<dbReference type="PIRSF" id="PIRSF029347">
    <property type="entry name" value="RecF"/>
    <property type="match status" value="1"/>
</dbReference>
<protein>
    <submittedName>
        <fullName evidence="3">AAA family ATPase</fullName>
    </submittedName>
</protein>
<accession>A0A838XIR5</accession>